<protein>
    <recommendedName>
        <fullName evidence="7">Zn(2)-C6 fungal-type domain-containing protein</fullName>
    </recommendedName>
</protein>
<dbReference type="Pfam" id="PF00172">
    <property type="entry name" value="Zn_clus"/>
    <property type="match status" value="1"/>
</dbReference>
<keyword evidence="5" id="KW-0539">Nucleus</keyword>
<feature type="domain" description="Zn(2)-C6 fungal-type" evidence="7">
    <location>
        <begin position="177"/>
        <end position="206"/>
    </location>
</feature>
<feature type="compositionally biased region" description="Low complexity" evidence="6">
    <location>
        <begin position="306"/>
        <end position="316"/>
    </location>
</feature>
<evidence type="ECO:0000256" key="6">
    <source>
        <dbReference type="SAM" id="MobiDB-lite"/>
    </source>
</evidence>
<dbReference type="InterPro" id="IPR001138">
    <property type="entry name" value="Zn2Cys6_DnaBD"/>
</dbReference>
<dbReference type="OrthoDB" id="3266505at2759"/>
<dbReference type="GO" id="GO:0000981">
    <property type="term" value="F:DNA-binding transcription factor activity, RNA polymerase II-specific"/>
    <property type="evidence" value="ECO:0007669"/>
    <property type="project" value="InterPro"/>
</dbReference>
<dbReference type="PANTHER" id="PTHR47424:SF3">
    <property type="entry name" value="REGULATORY PROTEIN GAL4"/>
    <property type="match status" value="1"/>
</dbReference>
<dbReference type="InterPro" id="IPR007219">
    <property type="entry name" value="XnlR_reg_dom"/>
</dbReference>
<evidence type="ECO:0000256" key="2">
    <source>
        <dbReference type="ARBA" id="ARBA00023015"/>
    </source>
</evidence>
<keyword evidence="3" id="KW-0238">DNA-binding</keyword>
<dbReference type="GO" id="GO:0000978">
    <property type="term" value="F:RNA polymerase II cis-regulatory region sequence-specific DNA binding"/>
    <property type="evidence" value="ECO:0007669"/>
    <property type="project" value="TreeGrafter"/>
</dbReference>
<dbReference type="InterPro" id="IPR036864">
    <property type="entry name" value="Zn2-C6_fun-type_DNA-bd_sf"/>
</dbReference>
<evidence type="ECO:0000256" key="3">
    <source>
        <dbReference type="ARBA" id="ARBA00023125"/>
    </source>
</evidence>
<dbReference type="EMBL" id="MU004188">
    <property type="protein sequence ID" value="KAF2496229.1"/>
    <property type="molecule type" value="Genomic_DNA"/>
</dbReference>
<keyword evidence="1" id="KW-0479">Metal-binding</keyword>
<dbReference type="PANTHER" id="PTHR47424">
    <property type="entry name" value="REGULATORY PROTEIN GAL4"/>
    <property type="match status" value="1"/>
</dbReference>
<feature type="compositionally biased region" description="Polar residues" evidence="6">
    <location>
        <begin position="218"/>
        <end position="230"/>
    </location>
</feature>
<evidence type="ECO:0000256" key="5">
    <source>
        <dbReference type="ARBA" id="ARBA00023242"/>
    </source>
</evidence>
<evidence type="ECO:0000256" key="4">
    <source>
        <dbReference type="ARBA" id="ARBA00023163"/>
    </source>
</evidence>
<dbReference type="PROSITE" id="PS50048">
    <property type="entry name" value="ZN2_CY6_FUNGAL_2"/>
    <property type="match status" value="1"/>
</dbReference>
<dbReference type="CDD" id="cd12148">
    <property type="entry name" value="fungal_TF_MHR"/>
    <property type="match status" value="1"/>
</dbReference>
<dbReference type="GO" id="GO:0006351">
    <property type="term" value="P:DNA-templated transcription"/>
    <property type="evidence" value="ECO:0007669"/>
    <property type="project" value="InterPro"/>
</dbReference>
<dbReference type="InterPro" id="IPR051127">
    <property type="entry name" value="Fungal_SecMet_Regulators"/>
</dbReference>
<feature type="region of interest" description="Disordered" evidence="6">
    <location>
        <begin position="278"/>
        <end position="316"/>
    </location>
</feature>
<feature type="region of interest" description="Disordered" evidence="6">
    <location>
        <begin position="213"/>
        <end position="232"/>
    </location>
</feature>
<dbReference type="AlphaFoldDB" id="A0A6A6QVN3"/>
<evidence type="ECO:0000313" key="8">
    <source>
        <dbReference type="EMBL" id="KAF2496229.1"/>
    </source>
</evidence>
<dbReference type="GO" id="GO:0008270">
    <property type="term" value="F:zinc ion binding"/>
    <property type="evidence" value="ECO:0007669"/>
    <property type="project" value="InterPro"/>
</dbReference>
<accession>A0A6A6QVN3</accession>
<dbReference type="SUPFAM" id="SSF57701">
    <property type="entry name" value="Zn2/Cys6 DNA-binding domain"/>
    <property type="match status" value="1"/>
</dbReference>
<evidence type="ECO:0000256" key="1">
    <source>
        <dbReference type="ARBA" id="ARBA00022723"/>
    </source>
</evidence>
<dbReference type="GO" id="GO:0000435">
    <property type="term" value="P:positive regulation of transcription from RNA polymerase II promoter by galactose"/>
    <property type="evidence" value="ECO:0007669"/>
    <property type="project" value="TreeGrafter"/>
</dbReference>
<dbReference type="SMART" id="SM00906">
    <property type="entry name" value="Fungal_trans"/>
    <property type="match status" value="1"/>
</dbReference>
<keyword evidence="4" id="KW-0804">Transcription</keyword>
<keyword evidence="9" id="KW-1185">Reference proteome</keyword>
<dbReference type="Pfam" id="PF04082">
    <property type="entry name" value="Fungal_trans"/>
    <property type="match status" value="1"/>
</dbReference>
<dbReference type="CDD" id="cd00067">
    <property type="entry name" value="GAL4"/>
    <property type="match status" value="1"/>
</dbReference>
<dbReference type="Gene3D" id="4.10.240.10">
    <property type="entry name" value="Zn(2)-C6 fungal-type DNA-binding domain"/>
    <property type="match status" value="1"/>
</dbReference>
<keyword evidence="2" id="KW-0805">Transcription regulation</keyword>
<gene>
    <name evidence="8" type="ORF">BU16DRAFT_370885</name>
</gene>
<name>A0A6A6QVN3_9PEZI</name>
<evidence type="ECO:0000313" key="9">
    <source>
        <dbReference type="Proteomes" id="UP000799750"/>
    </source>
</evidence>
<organism evidence="8 9">
    <name type="scientific">Lophium mytilinum</name>
    <dbReference type="NCBI Taxonomy" id="390894"/>
    <lineage>
        <taxon>Eukaryota</taxon>
        <taxon>Fungi</taxon>
        <taxon>Dikarya</taxon>
        <taxon>Ascomycota</taxon>
        <taxon>Pezizomycotina</taxon>
        <taxon>Dothideomycetes</taxon>
        <taxon>Pleosporomycetidae</taxon>
        <taxon>Mytilinidiales</taxon>
        <taxon>Mytilinidiaceae</taxon>
        <taxon>Lophium</taxon>
    </lineage>
</organism>
<reference evidence="8" key="1">
    <citation type="journal article" date="2020" name="Stud. Mycol.">
        <title>101 Dothideomycetes genomes: a test case for predicting lifestyles and emergence of pathogens.</title>
        <authorList>
            <person name="Haridas S."/>
            <person name="Albert R."/>
            <person name="Binder M."/>
            <person name="Bloem J."/>
            <person name="Labutti K."/>
            <person name="Salamov A."/>
            <person name="Andreopoulos B."/>
            <person name="Baker S."/>
            <person name="Barry K."/>
            <person name="Bills G."/>
            <person name="Bluhm B."/>
            <person name="Cannon C."/>
            <person name="Castanera R."/>
            <person name="Culley D."/>
            <person name="Daum C."/>
            <person name="Ezra D."/>
            <person name="Gonzalez J."/>
            <person name="Henrissat B."/>
            <person name="Kuo A."/>
            <person name="Liang C."/>
            <person name="Lipzen A."/>
            <person name="Lutzoni F."/>
            <person name="Magnuson J."/>
            <person name="Mondo S."/>
            <person name="Nolan M."/>
            <person name="Ohm R."/>
            <person name="Pangilinan J."/>
            <person name="Park H.-J."/>
            <person name="Ramirez L."/>
            <person name="Alfaro M."/>
            <person name="Sun H."/>
            <person name="Tritt A."/>
            <person name="Yoshinaga Y."/>
            <person name="Zwiers L.-H."/>
            <person name="Turgeon B."/>
            <person name="Goodwin S."/>
            <person name="Spatafora J."/>
            <person name="Crous P."/>
            <person name="Grigoriev I."/>
        </authorList>
    </citation>
    <scope>NUCLEOTIDE SEQUENCE</scope>
    <source>
        <strain evidence="8">CBS 269.34</strain>
    </source>
</reference>
<dbReference type="SMART" id="SM00066">
    <property type="entry name" value="GAL4"/>
    <property type="match status" value="1"/>
</dbReference>
<evidence type="ECO:0000259" key="7">
    <source>
        <dbReference type="PROSITE" id="PS50048"/>
    </source>
</evidence>
<dbReference type="GO" id="GO:0005634">
    <property type="term" value="C:nucleus"/>
    <property type="evidence" value="ECO:0007669"/>
    <property type="project" value="TreeGrafter"/>
</dbReference>
<proteinExistence type="predicted"/>
<sequence>MLIVQIEYYYGFQPAQRSFVKYHHSLTRSCSTFPLCRRKRIHNNKQLPDQNQRVNLLLLLSCNVYLEAPGYLQDHIYPGSALGTRPLCEIQPSLFSHNLYNSCQELYAGYLFGVCIRVTIFTHHIWMYWEFIRGSSIFLTPGGLDARTPQTRVNPIDTMISSDEHPVRVRQRYTLHACIECQRRKRKCTGGANCRNCRQSRSECVYTPFNRSKKQKTAHLSTPDSTSGNFRTVDPEAHREASLLQRSPDQNDSTDLASRTQTLQQNYETLKRELAQMRNQERGRSVAQQLKPSIETPIGPSQFAESANSTTSSSPNNVFEQNTKFACGTSFFHQIDVLDRSVARDLEKGEDPLLLIPEEPGSETIDYENLSVSQKRDLDQIVDQTRLEDVDRIMQSIDVYFANIQPHYPCINEAHFRAQFAAFLANDTDCMSKKVYVQFAVLLNFMIAVSRILYDTCTSDENPPGCKEFHRAEKILSHAPWLEKASIMTIQILLIKSSYCLYISRLDAAYDTMGTAIRLCFQLGLHNEPSWGADCTFYDRTYRQRLFWSLYCLNHNVAQHSGVPNLLRSADFDVAHPACVDDRMLAPNCPSLPSTPRASPIPFLLQIIAWANLSSTIWDAMFGVHATPPVNAAFIAAMDSQILALSHQTPAHLVWPPDAAADTPPPFLVQQSFVLYLRIRALRMLLRRGEMVSLRYEPRTAQLCIGIAAEMVAAVELSYASGGLRRAERYAYALHLTGVLVPVICVIVRRSNGEELVRPAVDLFERAMRIMEAVAGGLGFARRMLMQLRRPIGVAREVVEAWALQQAVVTGDGGQLGARNGMETEAGVDHSEVWSHEGGMAMEGARGEQGVGEWRPVEGELVWEDLDLWNNIIMSNWQS</sequence>
<dbReference type="Proteomes" id="UP000799750">
    <property type="component" value="Unassembled WGS sequence"/>
</dbReference>